<proteinExistence type="predicted"/>
<keyword evidence="1" id="KW-0472">Membrane</keyword>
<keyword evidence="1" id="KW-0812">Transmembrane</keyword>
<accession>A0ABV9GS03</accession>
<protein>
    <submittedName>
        <fullName evidence="2">Uncharacterized protein</fullName>
    </submittedName>
</protein>
<gene>
    <name evidence="2" type="ORF">ACFO4N_15060</name>
</gene>
<feature type="transmembrane region" description="Helical" evidence="1">
    <location>
        <begin position="6"/>
        <end position="24"/>
    </location>
</feature>
<dbReference type="EMBL" id="JBHSFW010000015">
    <property type="protein sequence ID" value="MFC4620031.1"/>
    <property type="molecule type" value="Genomic_DNA"/>
</dbReference>
<evidence type="ECO:0000313" key="3">
    <source>
        <dbReference type="Proteomes" id="UP001596022"/>
    </source>
</evidence>
<dbReference type="Proteomes" id="UP001596022">
    <property type="component" value="Unassembled WGS sequence"/>
</dbReference>
<sequence>MVGTVLLILYAALSLAGGMIGLFAKRHNGKARLAVALFSICHACLLTLGLLKSVSLSWLITAMIACIGTRILNGRVLHGQNNWRHYIVTGSMMTVIIILKMRDV</sequence>
<dbReference type="RefSeq" id="WP_376847125.1">
    <property type="nucleotide sequence ID" value="NZ_JBHSFW010000015.1"/>
</dbReference>
<evidence type="ECO:0000256" key="1">
    <source>
        <dbReference type="SAM" id="Phobius"/>
    </source>
</evidence>
<reference evidence="3" key="1">
    <citation type="journal article" date="2019" name="Int. J. Syst. Evol. Microbiol.">
        <title>The Global Catalogue of Microorganisms (GCM) 10K type strain sequencing project: providing services to taxonomists for standard genome sequencing and annotation.</title>
        <authorList>
            <consortium name="The Broad Institute Genomics Platform"/>
            <consortium name="The Broad Institute Genome Sequencing Center for Infectious Disease"/>
            <person name="Wu L."/>
            <person name="Ma J."/>
        </authorList>
    </citation>
    <scope>NUCLEOTIDE SEQUENCE [LARGE SCALE GENOMIC DNA]</scope>
    <source>
        <strain evidence="3">CGMCC 1.16306</strain>
    </source>
</reference>
<organism evidence="2 3">
    <name type="scientific">Camelliibacillus cellulosilyticus</name>
    <dbReference type="NCBI Taxonomy" id="2174486"/>
    <lineage>
        <taxon>Bacteria</taxon>
        <taxon>Bacillati</taxon>
        <taxon>Bacillota</taxon>
        <taxon>Bacilli</taxon>
        <taxon>Bacillales</taxon>
        <taxon>Sporolactobacillaceae</taxon>
        <taxon>Camelliibacillus</taxon>
    </lineage>
</organism>
<feature type="transmembrane region" description="Helical" evidence="1">
    <location>
        <begin position="85"/>
        <end position="101"/>
    </location>
</feature>
<keyword evidence="1" id="KW-1133">Transmembrane helix</keyword>
<comment type="caution">
    <text evidence="2">The sequence shown here is derived from an EMBL/GenBank/DDBJ whole genome shotgun (WGS) entry which is preliminary data.</text>
</comment>
<feature type="transmembrane region" description="Helical" evidence="1">
    <location>
        <begin position="56"/>
        <end position="73"/>
    </location>
</feature>
<name>A0ABV9GS03_9BACL</name>
<evidence type="ECO:0000313" key="2">
    <source>
        <dbReference type="EMBL" id="MFC4620031.1"/>
    </source>
</evidence>
<keyword evidence="3" id="KW-1185">Reference proteome</keyword>